<dbReference type="SUPFAM" id="SSF56112">
    <property type="entry name" value="Protein kinase-like (PK-like)"/>
    <property type="match status" value="1"/>
</dbReference>
<keyword evidence="2" id="KW-1185">Reference proteome</keyword>
<dbReference type="Proteomes" id="UP001287356">
    <property type="component" value="Unassembled WGS sequence"/>
</dbReference>
<name>A0AAE0KH90_9PEZI</name>
<comment type="caution">
    <text evidence="1">The sequence shown here is derived from an EMBL/GenBank/DDBJ whole genome shotgun (WGS) entry which is preliminary data.</text>
</comment>
<dbReference type="EMBL" id="JAULSN010000003">
    <property type="protein sequence ID" value="KAK3376180.1"/>
    <property type="molecule type" value="Genomic_DNA"/>
</dbReference>
<dbReference type="InterPro" id="IPR011009">
    <property type="entry name" value="Kinase-like_dom_sf"/>
</dbReference>
<sequence>MAEGKMQELAFHHMEKKRSDNPSFQIHVPEVFAMFSTAGGEEVVVMELVQDSKDMHRFIKDQKLDHAKAKACYEMVVDAIKLFREIPPVDDIPGPAPSAGGSRLIKNTMFYDEQADRPFKSIHDLQEHLNEVHRAKQYKPVVLEQKLIFCYTDLSQANFKFKTADKGGGTGRDDVSHARLYVVDFEHAAFLPASFLAFAVARAKER</sequence>
<reference evidence="1" key="2">
    <citation type="submission" date="2023-06" db="EMBL/GenBank/DDBJ databases">
        <authorList>
            <consortium name="Lawrence Berkeley National Laboratory"/>
            <person name="Haridas S."/>
            <person name="Hensen N."/>
            <person name="Bonometti L."/>
            <person name="Westerberg I."/>
            <person name="Brannstrom I.O."/>
            <person name="Guillou S."/>
            <person name="Cros-Aarteil S."/>
            <person name="Calhoun S."/>
            <person name="Kuo A."/>
            <person name="Mondo S."/>
            <person name="Pangilinan J."/>
            <person name="Riley R."/>
            <person name="Labutti K."/>
            <person name="Andreopoulos B."/>
            <person name="Lipzen A."/>
            <person name="Chen C."/>
            <person name="Yanf M."/>
            <person name="Daum C."/>
            <person name="Ng V."/>
            <person name="Clum A."/>
            <person name="Steindorff A."/>
            <person name="Ohm R."/>
            <person name="Martin F."/>
            <person name="Silar P."/>
            <person name="Natvig D."/>
            <person name="Lalanne C."/>
            <person name="Gautier V."/>
            <person name="Ament-Velasquez S.L."/>
            <person name="Kruys A."/>
            <person name="Hutchinson M.I."/>
            <person name="Powell A.J."/>
            <person name="Barry K."/>
            <person name="Miller A.N."/>
            <person name="Grigoriev I.V."/>
            <person name="Debuchy R."/>
            <person name="Gladieux P."/>
            <person name="Thoren M.H."/>
            <person name="Johannesson H."/>
        </authorList>
    </citation>
    <scope>NUCLEOTIDE SEQUENCE</scope>
    <source>
        <strain evidence="1">CBS 958.72</strain>
    </source>
</reference>
<dbReference type="AlphaFoldDB" id="A0AAE0KH90"/>
<feature type="non-terminal residue" evidence="1">
    <location>
        <position position="1"/>
    </location>
</feature>
<evidence type="ECO:0000313" key="2">
    <source>
        <dbReference type="Proteomes" id="UP001287356"/>
    </source>
</evidence>
<accession>A0AAE0KH90</accession>
<gene>
    <name evidence="1" type="ORF">B0T24DRAFT_549737</name>
</gene>
<reference evidence="1" key="1">
    <citation type="journal article" date="2023" name="Mol. Phylogenet. Evol.">
        <title>Genome-scale phylogeny and comparative genomics of the fungal order Sordariales.</title>
        <authorList>
            <person name="Hensen N."/>
            <person name="Bonometti L."/>
            <person name="Westerberg I."/>
            <person name="Brannstrom I.O."/>
            <person name="Guillou S."/>
            <person name="Cros-Aarteil S."/>
            <person name="Calhoun S."/>
            <person name="Haridas S."/>
            <person name="Kuo A."/>
            <person name="Mondo S."/>
            <person name="Pangilinan J."/>
            <person name="Riley R."/>
            <person name="LaButti K."/>
            <person name="Andreopoulos B."/>
            <person name="Lipzen A."/>
            <person name="Chen C."/>
            <person name="Yan M."/>
            <person name="Daum C."/>
            <person name="Ng V."/>
            <person name="Clum A."/>
            <person name="Steindorff A."/>
            <person name="Ohm R.A."/>
            <person name="Martin F."/>
            <person name="Silar P."/>
            <person name="Natvig D.O."/>
            <person name="Lalanne C."/>
            <person name="Gautier V."/>
            <person name="Ament-Velasquez S.L."/>
            <person name="Kruys A."/>
            <person name="Hutchinson M.I."/>
            <person name="Powell A.J."/>
            <person name="Barry K."/>
            <person name="Miller A.N."/>
            <person name="Grigoriev I.V."/>
            <person name="Debuchy R."/>
            <person name="Gladieux P."/>
            <person name="Hiltunen Thoren M."/>
            <person name="Johannesson H."/>
        </authorList>
    </citation>
    <scope>NUCLEOTIDE SEQUENCE</scope>
    <source>
        <strain evidence="1">CBS 958.72</strain>
    </source>
</reference>
<protein>
    <submittedName>
        <fullName evidence="1">Uncharacterized protein</fullName>
    </submittedName>
</protein>
<evidence type="ECO:0000313" key="1">
    <source>
        <dbReference type="EMBL" id="KAK3376180.1"/>
    </source>
</evidence>
<organism evidence="1 2">
    <name type="scientific">Lasiosphaeria ovina</name>
    <dbReference type="NCBI Taxonomy" id="92902"/>
    <lineage>
        <taxon>Eukaryota</taxon>
        <taxon>Fungi</taxon>
        <taxon>Dikarya</taxon>
        <taxon>Ascomycota</taxon>
        <taxon>Pezizomycotina</taxon>
        <taxon>Sordariomycetes</taxon>
        <taxon>Sordariomycetidae</taxon>
        <taxon>Sordariales</taxon>
        <taxon>Lasiosphaeriaceae</taxon>
        <taxon>Lasiosphaeria</taxon>
    </lineage>
</organism>
<proteinExistence type="predicted"/>